<evidence type="ECO:0000313" key="2">
    <source>
        <dbReference type="Proteomes" id="UP000308768"/>
    </source>
</evidence>
<dbReference type="STRING" id="331657.A0A4U0U4G8"/>
<reference evidence="1 2" key="1">
    <citation type="submission" date="2017-03" db="EMBL/GenBank/DDBJ databases">
        <title>Genomes of endolithic fungi from Antarctica.</title>
        <authorList>
            <person name="Coleine C."/>
            <person name="Masonjones S."/>
            <person name="Stajich J.E."/>
        </authorList>
    </citation>
    <scope>NUCLEOTIDE SEQUENCE [LARGE SCALE GENOMIC DNA]</scope>
    <source>
        <strain evidence="1 2">CCFEE 5187</strain>
    </source>
</reference>
<accession>A0A4U0U4G8</accession>
<sequence>METQRCIAGENPAVVVQEIRGLRSDEEDRLTLDLKDKVREVEAQWDEALGNGLKE</sequence>
<gene>
    <name evidence="1" type="ORF">B0A49_13879</name>
</gene>
<feature type="non-terminal residue" evidence="1">
    <location>
        <position position="55"/>
    </location>
</feature>
<dbReference type="EMBL" id="NAJN01004012">
    <property type="protein sequence ID" value="TKA30010.1"/>
    <property type="molecule type" value="Genomic_DNA"/>
</dbReference>
<dbReference type="AlphaFoldDB" id="A0A4U0U4G8"/>
<dbReference type="OrthoDB" id="5367052at2759"/>
<comment type="caution">
    <text evidence="1">The sequence shown here is derived from an EMBL/GenBank/DDBJ whole genome shotgun (WGS) entry which is preliminary data.</text>
</comment>
<name>A0A4U0U4G8_9PEZI</name>
<proteinExistence type="predicted"/>
<protein>
    <submittedName>
        <fullName evidence="1">Uncharacterized protein</fullName>
    </submittedName>
</protein>
<keyword evidence="2" id="KW-1185">Reference proteome</keyword>
<dbReference type="Proteomes" id="UP000308768">
    <property type="component" value="Unassembled WGS sequence"/>
</dbReference>
<organism evidence="1 2">
    <name type="scientific">Cryomyces minteri</name>
    <dbReference type="NCBI Taxonomy" id="331657"/>
    <lineage>
        <taxon>Eukaryota</taxon>
        <taxon>Fungi</taxon>
        <taxon>Dikarya</taxon>
        <taxon>Ascomycota</taxon>
        <taxon>Pezizomycotina</taxon>
        <taxon>Dothideomycetes</taxon>
        <taxon>Dothideomycetes incertae sedis</taxon>
        <taxon>Cryomyces</taxon>
    </lineage>
</organism>
<evidence type="ECO:0000313" key="1">
    <source>
        <dbReference type="EMBL" id="TKA30010.1"/>
    </source>
</evidence>